<keyword evidence="3" id="KW-1185">Reference proteome</keyword>
<dbReference type="InterPro" id="IPR041698">
    <property type="entry name" value="Methyltransf_25"/>
</dbReference>
<evidence type="ECO:0000313" key="2">
    <source>
        <dbReference type="EMBL" id="GAA4676207.1"/>
    </source>
</evidence>
<evidence type="ECO:0000259" key="1">
    <source>
        <dbReference type="Pfam" id="PF13649"/>
    </source>
</evidence>
<dbReference type="SUPFAM" id="SSF53335">
    <property type="entry name" value="S-adenosyl-L-methionine-dependent methyltransferases"/>
    <property type="match status" value="1"/>
</dbReference>
<proteinExistence type="predicted"/>
<reference evidence="3" key="1">
    <citation type="journal article" date="2019" name="Int. J. Syst. Evol. Microbiol.">
        <title>The Global Catalogue of Microorganisms (GCM) 10K type strain sequencing project: providing services to taxonomists for standard genome sequencing and annotation.</title>
        <authorList>
            <consortium name="The Broad Institute Genomics Platform"/>
            <consortium name="The Broad Institute Genome Sequencing Center for Infectious Disease"/>
            <person name="Wu L."/>
            <person name="Ma J."/>
        </authorList>
    </citation>
    <scope>NUCLEOTIDE SEQUENCE [LARGE SCALE GENOMIC DNA]</scope>
    <source>
        <strain evidence="3">JCM 18055</strain>
    </source>
</reference>
<keyword evidence="2" id="KW-0808">Transferase</keyword>
<evidence type="ECO:0000313" key="3">
    <source>
        <dbReference type="Proteomes" id="UP001500325"/>
    </source>
</evidence>
<keyword evidence="2" id="KW-0489">Methyltransferase</keyword>
<protein>
    <submittedName>
        <fullName evidence="2">Class I SAM-dependent methyltransferase</fullName>
    </submittedName>
</protein>
<dbReference type="Proteomes" id="UP001500325">
    <property type="component" value="Unassembled WGS sequence"/>
</dbReference>
<sequence length="277" mass="29810">MSTPTTDPTTDPIRTIGPKHRALWASGDYGTVASDLIPGLGAILVEAAGVRAGQRVLDVGAGTGNASLPAAEAGAEVVASDLTPELLDQGRLIARARGLDLEWVEADVQQLPFETGEFDAVVSCVGAMFAPFHERAAAEMLRVCRPGGSVGMINWTPEGFVGQLFATMKPFAPPPPPGARPAPLWGSEEHVAELFGTGVRDLRTERRSYTLDVTDSPQDFREWWKRTYGPTIAVYKNVADDPARTAELDAAFLDFLTRTRSGGVWESEYLLVTAERV</sequence>
<dbReference type="Pfam" id="PF13649">
    <property type="entry name" value="Methyltransf_25"/>
    <property type="match status" value="1"/>
</dbReference>
<gene>
    <name evidence="2" type="ORF">GCM10023215_05450</name>
</gene>
<dbReference type="RefSeq" id="WP_345378086.1">
    <property type="nucleotide sequence ID" value="NZ_BAABIC010000002.1"/>
</dbReference>
<dbReference type="GO" id="GO:0032259">
    <property type="term" value="P:methylation"/>
    <property type="evidence" value="ECO:0007669"/>
    <property type="project" value="UniProtKB-KW"/>
</dbReference>
<organism evidence="2 3">
    <name type="scientific">Pseudonocardia yuanmonensis</name>
    <dbReference type="NCBI Taxonomy" id="1095914"/>
    <lineage>
        <taxon>Bacteria</taxon>
        <taxon>Bacillati</taxon>
        <taxon>Actinomycetota</taxon>
        <taxon>Actinomycetes</taxon>
        <taxon>Pseudonocardiales</taxon>
        <taxon>Pseudonocardiaceae</taxon>
        <taxon>Pseudonocardia</taxon>
    </lineage>
</organism>
<dbReference type="EMBL" id="BAABIC010000002">
    <property type="protein sequence ID" value="GAA4676207.1"/>
    <property type="molecule type" value="Genomic_DNA"/>
</dbReference>
<dbReference type="Gene3D" id="3.40.50.150">
    <property type="entry name" value="Vaccinia Virus protein VP39"/>
    <property type="match status" value="1"/>
</dbReference>
<comment type="caution">
    <text evidence="2">The sequence shown here is derived from an EMBL/GenBank/DDBJ whole genome shotgun (WGS) entry which is preliminary data.</text>
</comment>
<dbReference type="GO" id="GO:0008168">
    <property type="term" value="F:methyltransferase activity"/>
    <property type="evidence" value="ECO:0007669"/>
    <property type="project" value="UniProtKB-KW"/>
</dbReference>
<accession>A0ABP8VZ31</accession>
<feature type="domain" description="Methyltransferase" evidence="1">
    <location>
        <begin position="56"/>
        <end position="148"/>
    </location>
</feature>
<dbReference type="InterPro" id="IPR029063">
    <property type="entry name" value="SAM-dependent_MTases_sf"/>
</dbReference>
<dbReference type="CDD" id="cd02440">
    <property type="entry name" value="AdoMet_MTases"/>
    <property type="match status" value="1"/>
</dbReference>
<dbReference type="PANTHER" id="PTHR43591">
    <property type="entry name" value="METHYLTRANSFERASE"/>
    <property type="match status" value="1"/>
</dbReference>
<dbReference type="PANTHER" id="PTHR43591:SF24">
    <property type="entry name" value="2-METHOXY-6-POLYPRENYL-1,4-BENZOQUINOL METHYLASE, MITOCHONDRIAL"/>
    <property type="match status" value="1"/>
</dbReference>
<name>A0ABP8VZ31_9PSEU</name>